<accession>A0A226WZB0</accession>
<proteinExistence type="predicted"/>
<reference evidence="3" key="1">
    <citation type="submission" date="2017-01" db="EMBL/GenBank/DDBJ databases">
        <title>Genome Analysis of Deinococcus marmoris KOPRI26562.</title>
        <authorList>
            <person name="Kim J.H."/>
            <person name="Oh H.-M."/>
        </authorList>
    </citation>
    <scope>NUCLEOTIDE SEQUENCE [LARGE SCALE GENOMIC DNA]</scope>
    <source>
        <strain evidence="3">PAMC 26633</strain>
    </source>
</reference>
<protein>
    <submittedName>
        <fullName evidence="2">Uncharacterized protein</fullName>
    </submittedName>
</protein>
<name>A0A226WZB0_CABSO</name>
<sequence length="47" mass="5196">MGRPGHFLGRSRPSASLRSRSFEYPQRQQTAGRLPAIGRTLAQSNPT</sequence>
<gene>
    <name evidence="2" type="ORF">BSU04_21135</name>
</gene>
<feature type="region of interest" description="Disordered" evidence="1">
    <location>
        <begin position="1"/>
        <end position="47"/>
    </location>
</feature>
<dbReference type="EMBL" id="MTHB01000123">
    <property type="protein sequence ID" value="OXC76522.1"/>
    <property type="molecule type" value="Genomic_DNA"/>
</dbReference>
<feature type="compositionally biased region" description="Low complexity" evidence="1">
    <location>
        <begin position="10"/>
        <end position="19"/>
    </location>
</feature>
<comment type="caution">
    <text evidence="2">The sequence shown here is derived from an EMBL/GenBank/DDBJ whole genome shotgun (WGS) entry which is preliminary data.</text>
</comment>
<dbReference type="AlphaFoldDB" id="A0A226WZB0"/>
<evidence type="ECO:0000256" key="1">
    <source>
        <dbReference type="SAM" id="MobiDB-lite"/>
    </source>
</evidence>
<dbReference type="Proteomes" id="UP000214720">
    <property type="component" value="Unassembled WGS sequence"/>
</dbReference>
<evidence type="ECO:0000313" key="3">
    <source>
        <dbReference type="Proteomes" id="UP000214720"/>
    </source>
</evidence>
<organism evidence="2 3">
    <name type="scientific">Caballeronia sordidicola</name>
    <name type="common">Burkholderia sordidicola</name>
    <dbReference type="NCBI Taxonomy" id="196367"/>
    <lineage>
        <taxon>Bacteria</taxon>
        <taxon>Pseudomonadati</taxon>
        <taxon>Pseudomonadota</taxon>
        <taxon>Betaproteobacteria</taxon>
        <taxon>Burkholderiales</taxon>
        <taxon>Burkholderiaceae</taxon>
        <taxon>Caballeronia</taxon>
    </lineage>
</organism>
<evidence type="ECO:0000313" key="2">
    <source>
        <dbReference type="EMBL" id="OXC76522.1"/>
    </source>
</evidence>